<evidence type="ECO:0000256" key="2">
    <source>
        <dbReference type="ARBA" id="ARBA00022908"/>
    </source>
</evidence>
<dbReference type="InterPro" id="IPR011010">
    <property type="entry name" value="DNA_brk_join_enz"/>
</dbReference>
<dbReference type="Gene3D" id="1.10.150.130">
    <property type="match status" value="1"/>
</dbReference>
<dbReference type="SUPFAM" id="SSF56349">
    <property type="entry name" value="DNA breaking-rejoining enzymes"/>
    <property type="match status" value="1"/>
</dbReference>
<organism evidence="8 9">
    <name type="scientific">Cupriavidus yeoncheonensis</name>
    <dbReference type="NCBI Taxonomy" id="1462994"/>
    <lineage>
        <taxon>Bacteria</taxon>
        <taxon>Pseudomonadati</taxon>
        <taxon>Pseudomonadota</taxon>
        <taxon>Betaproteobacteria</taxon>
        <taxon>Burkholderiales</taxon>
        <taxon>Burkholderiaceae</taxon>
        <taxon>Cupriavidus</taxon>
    </lineage>
</organism>
<name>A0A916MY70_9BURK</name>
<evidence type="ECO:0000256" key="4">
    <source>
        <dbReference type="ARBA" id="ARBA00023172"/>
    </source>
</evidence>
<feature type="domain" description="Core-binding (CB)" evidence="7">
    <location>
        <begin position="108"/>
        <end position="188"/>
    </location>
</feature>
<dbReference type="GO" id="GO:0003677">
    <property type="term" value="F:DNA binding"/>
    <property type="evidence" value="ECO:0007669"/>
    <property type="project" value="UniProtKB-UniRule"/>
</dbReference>
<dbReference type="Pfam" id="PF22022">
    <property type="entry name" value="Phage_int_M"/>
    <property type="match status" value="1"/>
</dbReference>
<dbReference type="RefSeq" id="WP_211947996.1">
    <property type="nucleotide sequence ID" value="NZ_CAJPUY010000010.1"/>
</dbReference>
<keyword evidence="3 5" id="KW-0238">DNA-binding</keyword>
<dbReference type="Pfam" id="PF13356">
    <property type="entry name" value="Arm-DNA-bind_3"/>
    <property type="match status" value="1"/>
</dbReference>
<accession>A0A916MY70</accession>
<proteinExistence type="inferred from homology"/>
<dbReference type="PANTHER" id="PTHR30629:SF2">
    <property type="entry name" value="PROPHAGE INTEGRASE INTS-RELATED"/>
    <property type="match status" value="1"/>
</dbReference>
<dbReference type="Gene3D" id="3.30.160.390">
    <property type="entry name" value="Integrase, DNA-binding domain"/>
    <property type="match status" value="1"/>
</dbReference>
<dbReference type="InterPro" id="IPR053876">
    <property type="entry name" value="Phage_int_M"/>
</dbReference>
<dbReference type="GO" id="GO:0006310">
    <property type="term" value="P:DNA recombination"/>
    <property type="evidence" value="ECO:0007669"/>
    <property type="project" value="UniProtKB-KW"/>
</dbReference>
<comment type="similarity">
    <text evidence="1">Belongs to the 'phage' integrase family.</text>
</comment>
<dbReference type="CDD" id="cd00801">
    <property type="entry name" value="INT_P4_C"/>
    <property type="match status" value="1"/>
</dbReference>
<feature type="domain" description="Tyr recombinase" evidence="6">
    <location>
        <begin position="209"/>
        <end position="387"/>
    </location>
</feature>
<keyword evidence="4" id="KW-0233">DNA recombination</keyword>
<dbReference type="PANTHER" id="PTHR30629">
    <property type="entry name" value="PROPHAGE INTEGRASE"/>
    <property type="match status" value="1"/>
</dbReference>
<dbReference type="InterPro" id="IPR050808">
    <property type="entry name" value="Phage_Integrase"/>
</dbReference>
<evidence type="ECO:0000259" key="7">
    <source>
        <dbReference type="PROSITE" id="PS51900"/>
    </source>
</evidence>
<evidence type="ECO:0000259" key="6">
    <source>
        <dbReference type="PROSITE" id="PS51898"/>
    </source>
</evidence>
<keyword evidence="9" id="KW-1185">Reference proteome</keyword>
<dbReference type="GO" id="GO:0015074">
    <property type="term" value="P:DNA integration"/>
    <property type="evidence" value="ECO:0007669"/>
    <property type="project" value="UniProtKB-KW"/>
</dbReference>
<evidence type="ECO:0000256" key="1">
    <source>
        <dbReference type="ARBA" id="ARBA00008857"/>
    </source>
</evidence>
<dbReference type="InterPro" id="IPR002104">
    <property type="entry name" value="Integrase_catalytic"/>
</dbReference>
<comment type="caution">
    <text evidence="8">The sequence shown here is derived from an EMBL/GenBank/DDBJ whole genome shotgun (WGS) entry which is preliminary data.</text>
</comment>
<dbReference type="InterPro" id="IPR044068">
    <property type="entry name" value="CB"/>
</dbReference>
<dbReference type="InterPro" id="IPR010998">
    <property type="entry name" value="Integrase_recombinase_N"/>
</dbReference>
<evidence type="ECO:0000313" key="9">
    <source>
        <dbReference type="Proteomes" id="UP000672934"/>
    </source>
</evidence>
<dbReference type="Pfam" id="PF00589">
    <property type="entry name" value="Phage_integrase"/>
    <property type="match status" value="1"/>
</dbReference>
<dbReference type="InterPro" id="IPR038488">
    <property type="entry name" value="Integrase_DNA-bd_sf"/>
</dbReference>
<reference evidence="8" key="1">
    <citation type="submission" date="2021-03" db="EMBL/GenBank/DDBJ databases">
        <authorList>
            <person name="Peeters C."/>
        </authorList>
    </citation>
    <scope>NUCLEOTIDE SEQUENCE</scope>
    <source>
        <strain evidence="8">LMG 31506</strain>
    </source>
</reference>
<dbReference type="InterPro" id="IPR013762">
    <property type="entry name" value="Integrase-like_cat_sf"/>
</dbReference>
<evidence type="ECO:0000256" key="5">
    <source>
        <dbReference type="PROSITE-ProRule" id="PRU01248"/>
    </source>
</evidence>
<dbReference type="InterPro" id="IPR025166">
    <property type="entry name" value="Integrase_DNA_bind_dom"/>
</dbReference>
<sequence length="411" mass="46111">MADNIARSLTDALVRNAKPADKPYKMTDGGGLYLLVQANGAKLWRYKFRLHGREGLHSIGAYPDISLSAARNEHRTARAMVAAGDNPVHARQAERAQVAQERLRAQAGAFETVVSGWRHATEPKLAAQTIAQRAREVTKYLLPEFDQKTIDAIRRVEIAALLKRIDAKTPEVAKNLRSYLYGIFEHAIDIGLIEANPVPPARVLRSRVQTPHAAMAAGKIGGFLNALGNCTANPETITAMRLVILTACRKAEVTSGRWSEIDLDAAEWVIPAERMKARRPHWVPLSSQAVELLRALREISDGNDLLFPNRMDRTRPMSNRSTNALLERIGYAGETMHGWRSVFSTHFNEIGASSDVIERCLAHAPADKVRAVYNRHEYKPERRDMLQQWANWLDEIYRNHQNNHTSVISDI</sequence>
<dbReference type="Gene3D" id="1.10.443.10">
    <property type="entry name" value="Intergrase catalytic core"/>
    <property type="match status" value="1"/>
</dbReference>
<evidence type="ECO:0000313" key="8">
    <source>
        <dbReference type="EMBL" id="CAG2144605.1"/>
    </source>
</evidence>
<protein>
    <submittedName>
        <fullName evidence="8">Prophage integrase IntS</fullName>
    </submittedName>
</protein>
<gene>
    <name evidence="8" type="primary">intS</name>
    <name evidence="8" type="ORF">LMG31506_03044</name>
</gene>
<keyword evidence="2" id="KW-0229">DNA integration</keyword>
<dbReference type="PROSITE" id="PS51900">
    <property type="entry name" value="CB"/>
    <property type="match status" value="1"/>
</dbReference>
<evidence type="ECO:0000256" key="3">
    <source>
        <dbReference type="ARBA" id="ARBA00023125"/>
    </source>
</evidence>
<dbReference type="EMBL" id="CAJPUY010000010">
    <property type="protein sequence ID" value="CAG2144605.1"/>
    <property type="molecule type" value="Genomic_DNA"/>
</dbReference>
<dbReference type="AlphaFoldDB" id="A0A916MY70"/>
<dbReference type="PROSITE" id="PS51898">
    <property type="entry name" value="TYR_RECOMBINASE"/>
    <property type="match status" value="1"/>
</dbReference>
<dbReference type="Proteomes" id="UP000672934">
    <property type="component" value="Unassembled WGS sequence"/>
</dbReference>